<evidence type="ECO:0000259" key="1">
    <source>
        <dbReference type="Pfam" id="PF07812"/>
    </source>
</evidence>
<reference evidence="2 3" key="1">
    <citation type="submission" date="2018-07" db="EMBL/GenBank/DDBJ databases">
        <title>Genomic Encyclopedia of Type Strains, Phase IV (KMG-IV): sequencing the most valuable type-strain genomes for metagenomic binning, comparative biology and taxonomic classification.</title>
        <authorList>
            <person name="Goeker M."/>
        </authorList>
    </citation>
    <scope>NUCLEOTIDE SEQUENCE [LARGE SCALE GENOMIC DNA]</scope>
    <source>
        <strain evidence="2 3">DSM 14364</strain>
    </source>
</reference>
<evidence type="ECO:0000313" key="2">
    <source>
        <dbReference type="EMBL" id="RDI60800.1"/>
    </source>
</evidence>
<sequence>MTNRIVVFLGPSLGQEEASRILDANYQPPAAQGDVVRAVTLLKADCIVLIDGVFAKAPAVRHKEILWALDRGIRVYGAASMGALRAAELHAIGMKGHGLIYRWYRATPLADDDEVAVAMMPAELGSQAMSEALIDIRLNLRRAVRYGIISLALRRRLEAIARDMHFIDRTYAALFDNARKLLPNDEAAVIHLLETWVDRHAVRQKRDDAIGLLHHVAAQRSTTPPVRTAPFRMTEAWAADLDAAGLFSENIL</sequence>
<dbReference type="AlphaFoldDB" id="A0A370HR76"/>
<comment type="caution">
    <text evidence="2">The sequence shown here is derived from an EMBL/GenBank/DDBJ whole genome shotgun (WGS) entry which is preliminary data.</text>
</comment>
<dbReference type="Proteomes" id="UP000254925">
    <property type="component" value="Unassembled WGS sequence"/>
</dbReference>
<proteinExistence type="predicted"/>
<protein>
    <recommendedName>
        <fullName evidence="1">TfuA-like core domain-containing protein</fullName>
    </recommendedName>
</protein>
<feature type="domain" description="TfuA-like core" evidence="1">
    <location>
        <begin position="51"/>
        <end position="170"/>
    </location>
</feature>
<dbReference type="RefSeq" id="WP_114769013.1">
    <property type="nucleotide sequence ID" value="NZ_QQBB01000002.1"/>
</dbReference>
<accession>A0A370HR76</accession>
<name>A0A370HR76_9HYPH</name>
<gene>
    <name evidence="2" type="ORF">DES45_102188</name>
</gene>
<dbReference type="Pfam" id="PF07812">
    <property type="entry name" value="TfuA"/>
    <property type="match status" value="1"/>
</dbReference>
<dbReference type="EMBL" id="QQBB01000002">
    <property type="protein sequence ID" value="RDI60800.1"/>
    <property type="molecule type" value="Genomic_DNA"/>
</dbReference>
<dbReference type="InterPro" id="IPR012924">
    <property type="entry name" value="TfuA_core"/>
</dbReference>
<dbReference type="OrthoDB" id="118811at2"/>
<evidence type="ECO:0000313" key="3">
    <source>
        <dbReference type="Proteomes" id="UP000254925"/>
    </source>
</evidence>
<keyword evidence="3" id="KW-1185">Reference proteome</keyword>
<organism evidence="2 3">
    <name type="scientific">Microvirga subterranea</name>
    <dbReference type="NCBI Taxonomy" id="186651"/>
    <lineage>
        <taxon>Bacteria</taxon>
        <taxon>Pseudomonadati</taxon>
        <taxon>Pseudomonadota</taxon>
        <taxon>Alphaproteobacteria</taxon>
        <taxon>Hyphomicrobiales</taxon>
        <taxon>Methylobacteriaceae</taxon>
        <taxon>Microvirga</taxon>
    </lineage>
</organism>